<dbReference type="Proteomes" id="UP000198706">
    <property type="component" value="Unassembled WGS sequence"/>
</dbReference>
<evidence type="ECO:0000313" key="2">
    <source>
        <dbReference type="Proteomes" id="UP000198706"/>
    </source>
</evidence>
<evidence type="ECO:0000313" key="1">
    <source>
        <dbReference type="EMBL" id="SDL32762.1"/>
    </source>
</evidence>
<name>A0A1G9J663_9PSED</name>
<organism evidence="1 2">
    <name type="scientific">Pseudomonas indica</name>
    <dbReference type="NCBI Taxonomy" id="137658"/>
    <lineage>
        <taxon>Bacteria</taxon>
        <taxon>Pseudomonadati</taxon>
        <taxon>Pseudomonadota</taxon>
        <taxon>Gammaproteobacteria</taxon>
        <taxon>Pseudomonadales</taxon>
        <taxon>Pseudomonadaceae</taxon>
        <taxon>Pseudomonas</taxon>
    </lineage>
</organism>
<dbReference type="RefSeq" id="WP_084335323.1">
    <property type="nucleotide sequence ID" value="NZ_FNFD01000018.1"/>
</dbReference>
<proteinExistence type="predicted"/>
<protein>
    <recommendedName>
        <fullName evidence="3">Tir chaperone protein (CesT) family protein</fullName>
    </recommendedName>
</protein>
<dbReference type="STRING" id="137658.SAMN05216186_11862"/>
<keyword evidence="2" id="KW-1185">Reference proteome</keyword>
<evidence type="ECO:0008006" key="3">
    <source>
        <dbReference type="Google" id="ProtNLM"/>
    </source>
</evidence>
<dbReference type="AlphaFoldDB" id="A0A1G9J663"/>
<reference evidence="1 2" key="1">
    <citation type="submission" date="2016-10" db="EMBL/GenBank/DDBJ databases">
        <authorList>
            <person name="de Groot N.N."/>
        </authorList>
    </citation>
    <scope>NUCLEOTIDE SEQUENCE [LARGE SCALE GENOMIC DNA]</scope>
    <source>
        <strain evidence="1 2">JCM 21544</strain>
    </source>
</reference>
<accession>A0A1G9J663</accession>
<sequence>MKSTDPGALLQDWLDSVEPELLLSIDGGDVVLQRVDGGVLCKAALDIGWKGQPGLLEKALRLSLPSLGQFRERTAALSLDPADGRFWLLLRAGIGAEDSLEACIEACLEALITQRDVWNELLQREAGGRKTAAAQPLYPWSLRQRGAYA</sequence>
<dbReference type="EMBL" id="FNFD01000018">
    <property type="protein sequence ID" value="SDL32762.1"/>
    <property type="molecule type" value="Genomic_DNA"/>
</dbReference>
<dbReference type="NCBIfam" id="NF041550">
    <property type="entry name" value="CesT_sub"/>
    <property type="match status" value="1"/>
</dbReference>
<gene>
    <name evidence="1" type="ORF">SAMN05216186_11862</name>
</gene>